<dbReference type="InterPro" id="IPR053052">
    <property type="entry name" value="Imprinting_Balance_Reg"/>
</dbReference>
<keyword evidence="2" id="KW-1185">Reference proteome</keyword>
<comment type="caution">
    <text evidence="1">The sequence shown here is derived from an EMBL/GenBank/DDBJ whole genome shotgun (WGS) entry which is preliminary data.</text>
</comment>
<proteinExistence type="predicted"/>
<reference evidence="1" key="2">
    <citation type="submission" date="2022-01" db="EMBL/GenBank/DDBJ databases">
        <authorList>
            <person name="Yamashiro T."/>
            <person name="Shiraishi A."/>
            <person name="Satake H."/>
            <person name="Nakayama K."/>
        </authorList>
    </citation>
    <scope>NUCLEOTIDE SEQUENCE</scope>
</reference>
<sequence length="115" mass="12828">MDPHSFIARAEAQRWIGIAEKLLMSHDLVGSKTFAIRACESDPRLEAAEQILAITETLIAAEKPVVGNNGSQQPDYYAILQLVRFVSDTEHIAGQYRRLAILLNPNQNSNNRLVI</sequence>
<reference evidence="1" key="1">
    <citation type="journal article" date="2022" name="Int. J. Mol. Sci.">
        <title>Draft Genome of Tanacetum Coccineum: Genomic Comparison of Closely Related Tanacetum-Family Plants.</title>
        <authorList>
            <person name="Yamashiro T."/>
            <person name="Shiraishi A."/>
            <person name="Nakayama K."/>
            <person name="Satake H."/>
        </authorList>
    </citation>
    <scope>NUCLEOTIDE SEQUENCE</scope>
</reference>
<dbReference type="PANTHER" id="PTHR45496">
    <property type="entry name" value="CHAPERONE DNAJ-DOMAIN SUPERFAMILY PROTEIN"/>
    <property type="match status" value="1"/>
</dbReference>
<organism evidence="1 2">
    <name type="scientific">Tanacetum coccineum</name>
    <dbReference type="NCBI Taxonomy" id="301880"/>
    <lineage>
        <taxon>Eukaryota</taxon>
        <taxon>Viridiplantae</taxon>
        <taxon>Streptophyta</taxon>
        <taxon>Embryophyta</taxon>
        <taxon>Tracheophyta</taxon>
        <taxon>Spermatophyta</taxon>
        <taxon>Magnoliopsida</taxon>
        <taxon>eudicotyledons</taxon>
        <taxon>Gunneridae</taxon>
        <taxon>Pentapetalae</taxon>
        <taxon>asterids</taxon>
        <taxon>campanulids</taxon>
        <taxon>Asterales</taxon>
        <taxon>Asteraceae</taxon>
        <taxon>Asteroideae</taxon>
        <taxon>Anthemideae</taxon>
        <taxon>Anthemidinae</taxon>
        <taxon>Tanacetum</taxon>
    </lineage>
</organism>
<evidence type="ECO:0000313" key="1">
    <source>
        <dbReference type="EMBL" id="GJU02144.1"/>
    </source>
</evidence>
<dbReference type="Proteomes" id="UP001151760">
    <property type="component" value="Unassembled WGS sequence"/>
</dbReference>
<name>A0ABQ5IT50_9ASTR</name>
<evidence type="ECO:0000313" key="2">
    <source>
        <dbReference type="Proteomes" id="UP001151760"/>
    </source>
</evidence>
<dbReference type="EMBL" id="BQNB010021031">
    <property type="protein sequence ID" value="GJU02144.1"/>
    <property type="molecule type" value="Genomic_DNA"/>
</dbReference>
<accession>A0ABQ5IT50</accession>
<dbReference type="PANTHER" id="PTHR45496:SF19">
    <property type="entry name" value="J DOMAIN-CONTAINING PROTEIN"/>
    <property type="match status" value="1"/>
</dbReference>
<protein>
    <submittedName>
        <fullName evidence="1">Uncharacterized protein</fullName>
    </submittedName>
</protein>
<gene>
    <name evidence="1" type="ORF">Tco_1112482</name>
</gene>